<organism evidence="1 2">
    <name type="scientific">Roseospirillum parvum</name>
    <dbReference type="NCBI Taxonomy" id="83401"/>
    <lineage>
        <taxon>Bacteria</taxon>
        <taxon>Pseudomonadati</taxon>
        <taxon>Pseudomonadota</taxon>
        <taxon>Alphaproteobacteria</taxon>
        <taxon>Rhodospirillales</taxon>
        <taxon>Rhodospirillaceae</taxon>
        <taxon>Roseospirillum</taxon>
    </lineage>
</organism>
<dbReference type="RefSeq" id="WP_143130970.1">
    <property type="nucleotide sequence ID" value="NZ_FNCV01000005.1"/>
</dbReference>
<sequence>MVTSLSTYFENQPKIVDQNLKIEVFGLQVRCAPWPFPDEFKIEYAKLFYTRIYEIMLDAGLPRSSLSFTDPQSAAHINKLRGDASLGWFGMSSKVPGKEFGITVSDEVLQIRCDGLRLESLVSLSERIFSRITAAWCSEDLAKPTFLLNRAHTIDFYFDFNLRVGNHKIQKRKMKNYELLSEAFSLDKKIQSEGKLDVSHAIPIIGVDQYIRMDFRQHALKEIDGFPFNTIISIEAPYNEQNSIISVNSSLRMEDEFGFDLSSGLNWETAFVSFFRDIILKRFLENFFCSTEFLSI</sequence>
<protein>
    <submittedName>
        <fullName evidence="1">Uncharacterized protein</fullName>
    </submittedName>
</protein>
<evidence type="ECO:0000313" key="2">
    <source>
        <dbReference type="Proteomes" id="UP000217076"/>
    </source>
</evidence>
<evidence type="ECO:0000313" key="1">
    <source>
        <dbReference type="EMBL" id="SDH27333.1"/>
    </source>
</evidence>
<accession>A0A1G8B2T5</accession>
<dbReference type="Proteomes" id="UP000217076">
    <property type="component" value="Unassembled WGS sequence"/>
</dbReference>
<reference evidence="2" key="1">
    <citation type="submission" date="2016-10" db="EMBL/GenBank/DDBJ databases">
        <authorList>
            <person name="Varghese N."/>
            <person name="Submissions S."/>
        </authorList>
    </citation>
    <scope>NUCLEOTIDE SEQUENCE [LARGE SCALE GENOMIC DNA]</scope>
    <source>
        <strain evidence="2">930I</strain>
    </source>
</reference>
<name>A0A1G8B2T5_9PROT</name>
<keyword evidence="2" id="KW-1185">Reference proteome</keyword>
<dbReference type="AlphaFoldDB" id="A0A1G8B2T5"/>
<dbReference type="EMBL" id="FNCV01000005">
    <property type="protein sequence ID" value="SDH27333.1"/>
    <property type="molecule type" value="Genomic_DNA"/>
</dbReference>
<proteinExistence type="predicted"/>
<gene>
    <name evidence="1" type="ORF">SAMN05421742_105186</name>
</gene>